<dbReference type="InterPro" id="IPR011234">
    <property type="entry name" value="Fumarylacetoacetase-like_C"/>
</dbReference>
<dbReference type="InterPro" id="IPR036663">
    <property type="entry name" value="Fumarylacetoacetase_C_sf"/>
</dbReference>
<name>A0A6M7WVV5_RHILI</name>
<sequence>MLDAEKAGAASRLLVGHWDKGTRLDAIPQDLRPKTRIEGYAIQSHVMDRSAAPLFGWKIAATSLAGQRHINVDGPMAGRLIAEKAVEVGGTVSLVTSKMRVAEIEFAFRFGRPLPPRPAPYEIAEVMEAVASLHPAIEIPDSRYNDFCAVGAPQLIADNACANLFVIGEAVKDEWRDVNLAEHPVVGLISGKSQHNGSGVAVLGDPRVALTWIVNELSGLGTALEPGQLVITGTCVTPISVEAGDEVIGDLGRFGRVSVRFV</sequence>
<keyword evidence="1" id="KW-0456">Lyase</keyword>
<feature type="domain" description="Fumarylacetoacetase-like C-terminal" evidence="2">
    <location>
        <begin position="98"/>
        <end position="259"/>
    </location>
</feature>
<evidence type="ECO:0000313" key="4">
    <source>
        <dbReference type="Proteomes" id="UP000503017"/>
    </source>
</evidence>
<dbReference type="EMBL" id="CP033367">
    <property type="protein sequence ID" value="QKD04719.1"/>
    <property type="molecule type" value="Genomic_DNA"/>
</dbReference>
<dbReference type="PANTHER" id="PTHR30143">
    <property type="entry name" value="ACID HYDRATASE"/>
    <property type="match status" value="1"/>
</dbReference>
<accession>A0A6M7WVV5</accession>
<dbReference type="GO" id="GO:0008684">
    <property type="term" value="F:2-oxopent-4-enoate hydratase activity"/>
    <property type="evidence" value="ECO:0007669"/>
    <property type="project" value="TreeGrafter"/>
</dbReference>
<dbReference type="Pfam" id="PF01557">
    <property type="entry name" value="FAA_hydrolase"/>
    <property type="match status" value="1"/>
</dbReference>
<organism evidence="3 4">
    <name type="scientific">Mesorhizobium loti R88b</name>
    <dbReference type="NCBI Taxonomy" id="935548"/>
    <lineage>
        <taxon>Bacteria</taxon>
        <taxon>Pseudomonadati</taxon>
        <taxon>Pseudomonadota</taxon>
        <taxon>Alphaproteobacteria</taxon>
        <taxon>Hyphomicrobiales</taxon>
        <taxon>Phyllobacteriaceae</taxon>
        <taxon>Mesorhizobium</taxon>
    </lineage>
</organism>
<evidence type="ECO:0000313" key="3">
    <source>
        <dbReference type="EMBL" id="QKD04719.1"/>
    </source>
</evidence>
<dbReference type="InterPro" id="IPR050772">
    <property type="entry name" value="Hydratase-Decarb/MhpD_sf"/>
</dbReference>
<evidence type="ECO:0000256" key="1">
    <source>
        <dbReference type="ARBA" id="ARBA00023239"/>
    </source>
</evidence>
<dbReference type="RefSeq" id="WP_027034361.1">
    <property type="nucleotide sequence ID" value="NZ_CP033367.1"/>
</dbReference>
<dbReference type="SUPFAM" id="SSF56529">
    <property type="entry name" value="FAH"/>
    <property type="match status" value="1"/>
</dbReference>
<dbReference type="PANTHER" id="PTHR30143:SF0">
    <property type="entry name" value="2-KETO-4-PENTENOATE HYDRATASE"/>
    <property type="match status" value="1"/>
</dbReference>
<dbReference type="GO" id="GO:0005737">
    <property type="term" value="C:cytoplasm"/>
    <property type="evidence" value="ECO:0007669"/>
    <property type="project" value="TreeGrafter"/>
</dbReference>
<dbReference type="Gene3D" id="3.90.850.10">
    <property type="entry name" value="Fumarylacetoacetase-like, C-terminal domain"/>
    <property type="match status" value="1"/>
</dbReference>
<evidence type="ECO:0000259" key="2">
    <source>
        <dbReference type="Pfam" id="PF01557"/>
    </source>
</evidence>
<protein>
    <submittedName>
        <fullName evidence="3">Hydratase</fullName>
    </submittedName>
</protein>
<dbReference type="Proteomes" id="UP000503017">
    <property type="component" value="Chromosome"/>
</dbReference>
<reference evidence="3 4" key="1">
    <citation type="submission" date="2018-10" db="EMBL/GenBank/DDBJ databases">
        <authorList>
            <person name="Perry B.J."/>
            <person name="Sullivan J.T."/>
            <person name="Murphy R.J.T."/>
            <person name="Ramsay J.P."/>
            <person name="Ronson C.W."/>
        </authorList>
    </citation>
    <scope>NUCLEOTIDE SEQUENCE [LARGE SCALE GENOMIC DNA]</scope>
    <source>
        <strain evidence="3 4">R88b</strain>
    </source>
</reference>
<gene>
    <name evidence="3" type="ORF">EB235_27210</name>
</gene>
<proteinExistence type="predicted"/>
<dbReference type="AlphaFoldDB" id="A0A6M7WVV5"/>